<dbReference type="EMBL" id="PEIB01000036">
    <property type="protein sequence ID" value="RXJ71530.1"/>
    <property type="molecule type" value="Genomic_DNA"/>
</dbReference>
<sequence>MKHRNVALATLLAAALFAGWVLLYPSPITAYAYTPSQALPFEGVLAVNDKLRSATLIPLPQGLRGGEDVAIDQRGCVHTGTDNGDILRQCPDSGWETLANTGGRPLGLAFDSEENLIIADAEKGLLLLDPALTLQTLVDQFDGKPLGLADDLDIADDGTIYFSDATLYFELDQGNFEGLSGNPSGRLFSFYPKEKTLSLLADNLYFANGVAVSKDQQFVLVNESYGYRTMRVWLTPERYGQTEIFSEKFPGFPDGIATADDGTFWLTFYLPRSEVLDLIHTMPFIKELAAKLPQWTVPRPTHYGLIAQLNQNGEIIQSFHDETAQTLGGITSVQPEKDKLYIGTLEGPNIASLSY</sequence>
<dbReference type="Pfam" id="PF20067">
    <property type="entry name" value="SSL_N"/>
    <property type="match status" value="1"/>
</dbReference>
<dbReference type="SUPFAM" id="SSF63829">
    <property type="entry name" value="Calcium-dependent phosphotriesterase"/>
    <property type="match status" value="1"/>
</dbReference>
<dbReference type="Gene3D" id="2.120.10.30">
    <property type="entry name" value="TolB, C-terminal domain"/>
    <property type="match status" value="1"/>
</dbReference>
<evidence type="ECO:0000256" key="3">
    <source>
        <dbReference type="ARBA" id="ARBA00023180"/>
    </source>
</evidence>
<protein>
    <submittedName>
        <fullName evidence="5">Gluconolactonase</fullName>
    </submittedName>
</protein>
<comment type="caution">
    <text evidence="5">The sequence shown here is derived from an EMBL/GenBank/DDBJ whole genome shotgun (WGS) entry which is preliminary data.</text>
</comment>
<dbReference type="PANTHER" id="PTHR10426:SF88">
    <property type="entry name" value="ADIPOCYTE PLASMA MEMBRANE-ASSOCIATED PROTEIN HEMOMUCIN-RELATED"/>
    <property type="match status" value="1"/>
</dbReference>
<keyword evidence="3" id="KW-0325">Glycoprotein</keyword>
<name>A0A4Q0YL96_9GAMM</name>
<reference evidence="5 6" key="1">
    <citation type="submission" date="2017-10" db="EMBL/GenBank/DDBJ databases">
        <title>Nyctiphanis sp. nov., isolated from the stomach of the euphausiid Nyctiphanes simplex (Hansen, 1911) in the Gulf of California.</title>
        <authorList>
            <person name="Gomez-Gil B."/>
            <person name="Aguilar-Mendez M."/>
            <person name="Lopez-Cortes A."/>
            <person name="Gomez-Gutierrez J."/>
            <person name="Roque A."/>
            <person name="Lang E."/>
            <person name="Gonzalez-Castillo A."/>
        </authorList>
    </citation>
    <scope>NUCLEOTIDE SEQUENCE [LARGE SCALE GENOMIC DNA]</scope>
    <source>
        <strain evidence="5 6">CAIM 600</strain>
    </source>
</reference>
<gene>
    <name evidence="5" type="ORF">CS022_20815</name>
</gene>
<organism evidence="5 6">
    <name type="scientific">Veronia nyctiphanis</name>
    <dbReference type="NCBI Taxonomy" id="1278244"/>
    <lineage>
        <taxon>Bacteria</taxon>
        <taxon>Pseudomonadati</taxon>
        <taxon>Pseudomonadota</taxon>
        <taxon>Gammaproteobacteria</taxon>
        <taxon>Vibrionales</taxon>
        <taxon>Vibrionaceae</taxon>
        <taxon>Veronia</taxon>
    </lineage>
</organism>
<feature type="domain" description="Strictosidine synthase conserved region" evidence="4">
    <location>
        <begin position="150"/>
        <end position="235"/>
    </location>
</feature>
<evidence type="ECO:0000259" key="4">
    <source>
        <dbReference type="Pfam" id="PF03088"/>
    </source>
</evidence>
<dbReference type="PANTHER" id="PTHR10426">
    <property type="entry name" value="STRICTOSIDINE SYNTHASE-RELATED"/>
    <property type="match status" value="1"/>
</dbReference>
<dbReference type="InterPro" id="IPR018119">
    <property type="entry name" value="Strictosidine_synth_cons-reg"/>
</dbReference>
<keyword evidence="2" id="KW-0597">Phosphoprotein</keyword>
<dbReference type="AlphaFoldDB" id="A0A4Q0YL96"/>
<evidence type="ECO:0000256" key="1">
    <source>
        <dbReference type="ARBA" id="ARBA00009191"/>
    </source>
</evidence>
<dbReference type="GO" id="GO:0016787">
    <property type="term" value="F:hydrolase activity"/>
    <property type="evidence" value="ECO:0007669"/>
    <property type="project" value="TreeGrafter"/>
</dbReference>
<accession>A0A4Q0YL96</accession>
<evidence type="ECO:0000313" key="5">
    <source>
        <dbReference type="EMBL" id="RXJ71530.1"/>
    </source>
</evidence>
<dbReference type="InterPro" id="IPR011042">
    <property type="entry name" value="6-blade_b-propeller_TolB-like"/>
</dbReference>
<dbReference type="Pfam" id="PF03088">
    <property type="entry name" value="Str_synth"/>
    <property type="match status" value="1"/>
</dbReference>
<dbReference type="OrthoDB" id="9775406at2"/>
<evidence type="ECO:0000313" key="6">
    <source>
        <dbReference type="Proteomes" id="UP000290287"/>
    </source>
</evidence>
<comment type="similarity">
    <text evidence="1">Belongs to the strictosidine synthase family.</text>
</comment>
<proteinExistence type="inferred from homology"/>
<dbReference type="RefSeq" id="WP_129123846.1">
    <property type="nucleotide sequence ID" value="NZ_PEIB01000036.1"/>
</dbReference>
<keyword evidence="6" id="KW-1185">Reference proteome</keyword>
<evidence type="ECO:0000256" key="2">
    <source>
        <dbReference type="ARBA" id="ARBA00022553"/>
    </source>
</evidence>
<dbReference type="Proteomes" id="UP000290287">
    <property type="component" value="Unassembled WGS sequence"/>
</dbReference>